<evidence type="ECO:0000256" key="1">
    <source>
        <dbReference type="ARBA" id="ARBA00012386"/>
    </source>
</evidence>
<name>A0A6T9Y6V4_ALTMA</name>
<keyword evidence="2" id="KW-0808">Transferase</keyword>
<organism evidence="7 8">
    <name type="scientific">Alteromonas macleodii</name>
    <name type="common">Pseudoalteromonas macleodii</name>
    <dbReference type="NCBI Taxonomy" id="28108"/>
    <lineage>
        <taxon>Bacteria</taxon>
        <taxon>Pseudomonadati</taxon>
        <taxon>Pseudomonadota</taxon>
        <taxon>Gammaproteobacteria</taxon>
        <taxon>Alteromonadales</taxon>
        <taxon>Alteromonadaceae</taxon>
        <taxon>Alteromonas/Salinimonas group</taxon>
        <taxon>Alteromonas</taxon>
    </lineage>
</organism>
<dbReference type="RefSeq" id="WP_179985091.1">
    <property type="nucleotide sequence ID" value="NZ_LR812090.1"/>
</dbReference>
<dbReference type="PANTHER" id="PTHR21392">
    <property type="entry name" value="TRNA-URIDINE AMINOCARBOXYPROPYLTRANSFERASE 2"/>
    <property type="match status" value="1"/>
</dbReference>
<dbReference type="EMBL" id="LR812090">
    <property type="protein sequence ID" value="CAB9495998.1"/>
    <property type="molecule type" value="Genomic_DNA"/>
</dbReference>
<evidence type="ECO:0000256" key="5">
    <source>
        <dbReference type="ARBA" id="ARBA00034489"/>
    </source>
</evidence>
<evidence type="ECO:0000256" key="2">
    <source>
        <dbReference type="ARBA" id="ARBA00022679"/>
    </source>
</evidence>
<proteinExistence type="inferred from homology"/>
<dbReference type="InterPro" id="IPR039262">
    <property type="entry name" value="DTWD2/TAPT"/>
</dbReference>
<keyword evidence="4" id="KW-0819">tRNA processing</keyword>
<keyword evidence="3" id="KW-0949">S-adenosyl-L-methionine</keyword>
<evidence type="ECO:0000256" key="3">
    <source>
        <dbReference type="ARBA" id="ARBA00022691"/>
    </source>
</evidence>
<evidence type="ECO:0000256" key="4">
    <source>
        <dbReference type="ARBA" id="ARBA00022694"/>
    </source>
</evidence>
<evidence type="ECO:0000313" key="7">
    <source>
        <dbReference type="EMBL" id="CAB9495998.1"/>
    </source>
</evidence>
<dbReference type="Pfam" id="PF03942">
    <property type="entry name" value="DTW"/>
    <property type="match status" value="1"/>
</dbReference>
<evidence type="ECO:0000259" key="6">
    <source>
        <dbReference type="SMART" id="SM01144"/>
    </source>
</evidence>
<dbReference type="PANTHER" id="PTHR21392:SF0">
    <property type="entry name" value="TRNA-URIDINE AMINOCARBOXYPROPYLTRANSFERASE 2"/>
    <property type="match status" value="1"/>
</dbReference>
<protein>
    <recommendedName>
        <fullName evidence="1">tRNA-uridine aminocarboxypropyltransferase</fullName>
        <ecNumber evidence="1">2.5.1.25</ecNumber>
    </recommendedName>
</protein>
<dbReference type="EC" id="2.5.1.25" evidence="1"/>
<sequence length="193" mass="21639">MRLYCKKCGYPEATCICAHISTVNTSLNIIIIQHEKEAYHAKNTARLISLCIPTSRIVLTNDAQAMDSLPNECSLEHTALMYPSDTSMPIERTAPERLKQLSTLLLIDGSWKQAFGIVKQHPWLATLPTFHFSSAPTSNYAIRHTKLEHALSTLEATAYAISCLEKTDVSALHEAQCALQKHWQGPKSHRRQI</sequence>
<dbReference type="GO" id="GO:0008033">
    <property type="term" value="P:tRNA processing"/>
    <property type="evidence" value="ECO:0007669"/>
    <property type="project" value="UniProtKB-KW"/>
</dbReference>
<gene>
    <name evidence="7" type="ORF">ALFOR1_70385</name>
</gene>
<feature type="domain" description="DTW" evidence="6">
    <location>
        <begin position="1"/>
        <end position="188"/>
    </location>
</feature>
<dbReference type="GO" id="GO:0016432">
    <property type="term" value="F:tRNA-uridine aminocarboxypropyltransferase activity"/>
    <property type="evidence" value="ECO:0007669"/>
    <property type="project" value="UniProtKB-EC"/>
</dbReference>
<accession>A0A6T9Y6V4</accession>
<evidence type="ECO:0000313" key="8">
    <source>
        <dbReference type="Proteomes" id="UP000509458"/>
    </source>
</evidence>
<dbReference type="AlphaFoldDB" id="A0A6T9Y6V4"/>
<dbReference type="SMART" id="SM01144">
    <property type="entry name" value="DTW"/>
    <property type="match status" value="1"/>
</dbReference>
<reference evidence="7 8" key="1">
    <citation type="submission" date="2020-06" db="EMBL/GenBank/DDBJ databases">
        <authorList>
            <person name="Duchaud E."/>
        </authorList>
    </citation>
    <scope>NUCLEOTIDE SEQUENCE [LARGE SCALE GENOMIC DNA]</scope>
    <source>
        <strain evidence="7">Alteromonas fortis</strain>
    </source>
</reference>
<dbReference type="Proteomes" id="UP000509458">
    <property type="component" value="Chromosome"/>
</dbReference>
<dbReference type="InterPro" id="IPR005636">
    <property type="entry name" value="DTW"/>
</dbReference>
<comment type="similarity">
    <text evidence="5">Belongs to the TDD superfamily. DTWD2 family.</text>
</comment>